<dbReference type="Pfam" id="PF12158">
    <property type="entry name" value="DUF3592"/>
    <property type="match status" value="1"/>
</dbReference>
<dbReference type="KEGG" id="hhk:HH1059_15700"/>
<keyword evidence="4" id="KW-1185">Reference proteome</keyword>
<keyword evidence="1" id="KW-0472">Membrane</keyword>
<sequence length="230" mass="24727">MKRIRHFLTALRVHWADDAAGRGAAKVLVGVLLIVAGVFSALGEVSGLAVGALVGGLLLYIGSQLEPPDYEDELIVKGEVADFVELQRARSGPRFRPIYAYEVNGKRYTQPASIRTIRPPAKGSPVRIACSASNPQEAHRDDGLEGYLHLAAYGVGALTIVISLVGLLMSLALILAGALLIRAGQADRSEIESSLGLFADAKRLFYSVSERVVQVRQRAIKQADPPRSED</sequence>
<keyword evidence="1" id="KW-1133">Transmembrane helix</keyword>
<protein>
    <recommendedName>
        <fullName evidence="2">DUF3592 domain-containing protein</fullName>
    </recommendedName>
</protein>
<feature type="transmembrane region" description="Helical" evidence="1">
    <location>
        <begin position="28"/>
        <end position="61"/>
    </location>
</feature>
<accession>A0A0X8XAD0</accession>
<organism evidence="3 4">
    <name type="scientific">Halorhodospira halochloris</name>
    <name type="common">Ectothiorhodospira halochloris</name>
    <dbReference type="NCBI Taxonomy" id="1052"/>
    <lineage>
        <taxon>Bacteria</taxon>
        <taxon>Pseudomonadati</taxon>
        <taxon>Pseudomonadota</taxon>
        <taxon>Gammaproteobacteria</taxon>
        <taxon>Chromatiales</taxon>
        <taxon>Ectothiorhodospiraceae</taxon>
        <taxon>Halorhodospira</taxon>
    </lineage>
</organism>
<name>A0A0X8XAD0_HALHR</name>
<evidence type="ECO:0000256" key="1">
    <source>
        <dbReference type="SAM" id="Phobius"/>
    </source>
</evidence>
<evidence type="ECO:0000259" key="2">
    <source>
        <dbReference type="Pfam" id="PF12158"/>
    </source>
</evidence>
<dbReference type="Proteomes" id="UP000218890">
    <property type="component" value="Chromosome"/>
</dbReference>
<feature type="transmembrane region" description="Helical" evidence="1">
    <location>
        <begin position="150"/>
        <end position="181"/>
    </location>
</feature>
<proteinExistence type="predicted"/>
<reference evidence="3" key="1">
    <citation type="submission" date="2016-02" db="EMBL/GenBank/DDBJ databases">
        <title>Halorhodospira halochloris DSM-1059 complete genome, version 2.</title>
        <authorList>
            <person name="Tsukatani Y."/>
        </authorList>
    </citation>
    <scope>NUCLEOTIDE SEQUENCE</scope>
    <source>
        <strain evidence="3">DSM 1059</strain>
    </source>
</reference>
<dbReference type="RefSeq" id="WP_096409665.1">
    <property type="nucleotide sequence ID" value="NZ_AP017372.2"/>
</dbReference>
<evidence type="ECO:0000313" key="3">
    <source>
        <dbReference type="EMBL" id="BAU58279.1"/>
    </source>
</evidence>
<evidence type="ECO:0000313" key="4">
    <source>
        <dbReference type="Proteomes" id="UP000218890"/>
    </source>
</evidence>
<dbReference type="InterPro" id="IPR021994">
    <property type="entry name" value="DUF3592"/>
</dbReference>
<dbReference type="AlphaFoldDB" id="A0A0X8XAD0"/>
<feature type="domain" description="DUF3592" evidence="2">
    <location>
        <begin position="78"/>
        <end position="143"/>
    </location>
</feature>
<gene>
    <name evidence="3" type="ORF">HH1059_15700</name>
</gene>
<dbReference type="EMBL" id="AP017372">
    <property type="protein sequence ID" value="BAU58279.1"/>
    <property type="molecule type" value="Genomic_DNA"/>
</dbReference>
<keyword evidence="1" id="KW-0812">Transmembrane</keyword>